<feature type="compositionally biased region" description="Polar residues" evidence="1">
    <location>
        <begin position="682"/>
        <end position="691"/>
    </location>
</feature>
<feature type="transmembrane region" description="Helical" evidence="2">
    <location>
        <begin position="218"/>
        <end position="238"/>
    </location>
</feature>
<evidence type="ECO:0000256" key="2">
    <source>
        <dbReference type="SAM" id="Phobius"/>
    </source>
</evidence>
<keyword evidence="4" id="KW-1185">Reference proteome</keyword>
<feature type="transmembrane region" description="Helical" evidence="2">
    <location>
        <begin position="318"/>
        <end position="337"/>
    </location>
</feature>
<keyword evidence="2" id="KW-1133">Transmembrane helix</keyword>
<feature type="transmembrane region" description="Helical" evidence="2">
    <location>
        <begin position="259"/>
        <end position="276"/>
    </location>
</feature>
<evidence type="ECO:0000256" key="1">
    <source>
        <dbReference type="SAM" id="MobiDB-lite"/>
    </source>
</evidence>
<dbReference type="Proteomes" id="UP000273001">
    <property type="component" value="Chromosome"/>
</dbReference>
<reference evidence="3 4" key="1">
    <citation type="submission" date="2018-09" db="EMBL/GenBank/DDBJ databases">
        <authorList>
            <person name="Li J."/>
        </authorList>
    </citation>
    <scope>NUCLEOTIDE SEQUENCE [LARGE SCALE GENOMIC DNA]</scope>
    <source>
        <strain evidence="3 4">2129</strain>
    </source>
</reference>
<feature type="region of interest" description="Disordered" evidence="1">
    <location>
        <begin position="612"/>
        <end position="693"/>
    </location>
</feature>
<organism evidence="3 4">
    <name type="scientific">Actinomyces lilanjuaniae</name>
    <dbReference type="NCBI Taxonomy" id="2321394"/>
    <lineage>
        <taxon>Bacteria</taxon>
        <taxon>Bacillati</taxon>
        <taxon>Actinomycetota</taxon>
        <taxon>Actinomycetes</taxon>
        <taxon>Actinomycetales</taxon>
        <taxon>Actinomycetaceae</taxon>
        <taxon>Actinomyces</taxon>
    </lineage>
</organism>
<feature type="compositionally biased region" description="Polar residues" evidence="1">
    <location>
        <begin position="644"/>
        <end position="653"/>
    </location>
</feature>
<feature type="compositionally biased region" description="Basic residues" evidence="1">
    <location>
        <begin position="625"/>
        <end position="638"/>
    </location>
</feature>
<name>A0ABN5PTQ6_9ACTO</name>
<evidence type="ECO:0000313" key="3">
    <source>
        <dbReference type="EMBL" id="AYD90306.1"/>
    </source>
</evidence>
<gene>
    <name evidence="3" type="ORF">D5R93_10360</name>
</gene>
<feature type="transmembrane region" description="Helical" evidence="2">
    <location>
        <begin position="80"/>
        <end position="100"/>
    </location>
</feature>
<keyword evidence="2" id="KW-0472">Membrane</keyword>
<feature type="transmembrane region" description="Helical" evidence="2">
    <location>
        <begin position="148"/>
        <end position="167"/>
    </location>
</feature>
<proteinExistence type="predicted"/>
<dbReference type="EMBL" id="CP032514">
    <property type="protein sequence ID" value="AYD90306.1"/>
    <property type="molecule type" value="Genomic_DNA"/>
</dbReference>
<accession>A0ABN5PTQ6</accession>
<evidence type="ECO:0000313" key="4">
    <source>
        <dbReference type="Proteomes" id="UP000273001"/>
    </source>
</evidence>
<feature type="transmembrane region" description="Helical" evidence="2">
    <location>
        <begin position="56"/>
        <end position="73"/>
    </location>
</feature>
<feature type="transmembrane region" description="Helical" evidence="2">
    <location>
        <begin position="440"/>
        <end position="460"/>
    </location>
</feature>
<dbReference type="RefSeq" id="WP_120205092.1">
    <property type="nucleotide sequence ID" value="NZ_CP032514.1"/>
</dbReference>
<protein>
    <recommendedName>
        <fullName evidence="5">PrsW family intramembrane metalloprotease</fullName>
    </recommendedName>
</protein>
<feature type="transmembrane region" description="Helical" evidence="2">
    <location>
        <begin position="30"/>
        <end position="50"/>
    </location>
</feature>
<feature type="transmembrane region" description="Helical" evidence="2">
    <location>
        <begin position="499"/>
        <end position="520"/>
    </location>
</feature>
<evidence type="ECO:0008006" key="5">
    <source>
        <dbReference type="Google" id="ProtNLM"/>
    </source>
</evidence>
<sequence length="816" mass="87132">MPGGELGLEWWEVLGARLRRWRGLAVLRRLQVLAVWAALPLVIAAVVVVPSLRYSLGAWAGCLWVVVAWFWLARTKSVPWRLVSVVFAVSAPWAGVVAWVSSRLVEAADVSMRSVEAQVVAAPLVEELGKLVPLVVLAVAAPGRVRRLLVSDWLVLGVACGAGFMAMEEGARRLAYMEATGLVWTTMDRAFCSVTNSSDMMECMGATTFGLSPFSGEFPAALSFGGHAVVTGLVAAAIGVGRHLWWRSQHLEGTPRQAAALRAVSVVLPVLAWWVAVVDHAGHNASTENLTWANTKGEAPSLVVGITSTLTGGGAGRGWLLLAVLVAAAVLDARILWAGGYSTKLLEDVGVYDGAVGGGWLGVWRWRRMAALPPTRWGRWRADVVDALLLPLVEARLAWRALAAGKALGRHRLAAHTVVGLRQARELAARGVADSGPGRWSVVALALVVSVVGVVVLAGVPSLAGGLRESLTAPGGVSLASVLDALGTWWESLSPLEQGLLMVALGAAVVATGGSLSLAFTAGTSLAMLDSAHTAADLARDPKGTVSSYLATHTPAEIAADTTLWLATKALGGALGAAGGLLARHAARDLAEPRLWRNASLLDDLLPGHGLRPAYPHPAPDPRTLHRAHHTHTHRTRKPDRTSQTHSTPTAGTRPQRARPQRPRPQPQDWSSPATRQAWYDSMNTQRNPPSTEAYRYQHRVLGTDVERELVADDGEAIMADAVLPDGTAYTAYDAKHTSGGPTSMYEGRRPPFIQDKLMGRFDDEMRRYGKVITSRGNPVTRLVVVTNTPRAQAYLTQRVQALLGPDAPVEVRLVP</sequence>
<keyword evidence="2" id="KW-0812">Transmembrane</keyword>